<evidence type="ECO:0000313" key="3">
    <source>
        <dbReference type="Proteomes" id="UP001146067"/>
    </source>
</evidence>
<sequence length="170" mass="18121">MAPIDRIPPVETSHGPDRPQTIKVAQRLVVAQAVVSLFCGFNPFYIMIYSFGFPIVWLFSVPTGDIGIGFLATLVVAPACGIAYATVLYRWIGCADRRAHPAVVVGTVVLVALVASYPMVMGWQFLEIALFTGAPSLVMQAVLLYQVFGPAGRRWFGSGGVPASSTSAGD</sequence>
<name>A0A9X3P4E8_9ACTN</name>
<proteinExistence type="predicted"/>
<gene>
    <name evidence="2" type="ORF">O1R50_00440</name>
</gene>
<comment type="caution">
    <text evidence="2">The sequence shown here is derived from an EMBL/GenBank/DDBJ whole genome shotgun (WGS) entry which is preliminary data.</text>
</comment>
<dbReference type="AlphaFoldDB" id="A0A9X3P4E8"/>
<feature type="transmembrane region" description="Helical" evidence="1">
    <location>
        <begin position="28"/>
        <end position="48"/>
    </location>
</feature>
<feature type="transmembrane region" description="Helical" evidence="1">
    <location>
        <begin position="101"/>
        <end position="119"/>
    </location>
</feature>
<reference evidence="2" key="1">
    <citation type="submission" date="2022-12" db="EMBL/GenBank/DDBJ databases">
        <title>Gycomyces niveus sp.nov.,a novel actinomycete isolated from soil in Shouguan.</title>
        <authorList>
            <person name="Yang X."/>
        </authorList>
    </citation>
    <scope>NUCLEOTIDE SEQUENCE</scope>
    <source>
        <strain evidence="2">NEAU-A15</strain>
    </source>
</reference>
<dbReference type="RefSeq" id="WP_270107849.1">
    <property type="nucleotide sequence ID" value="NZ_JAPZVP010000001.1"/>
</dbReference>
<keyword evidence="3" id="KW-1185">Reference proteome</keyword>
<keyword evidence="1" id="KW-0812">Transmembrane</keyword>
<evidence type="ECO:0000256" key="1">
    <source>
        <dbReference type="SAM" id="Phobius"/>
    </source>
</evidence>
<accession>A0A9X3P4E8</accession>
<evidence type="ECO:0000313" key="2">
    <source>
        <dbReference type="EMBL" id="MDA1358072.1"/>
    </source>
</evidence>
<protein>
    <submittedName>
        <fullName evidence="2">Uncharacterized protein</fullName>
    </submittedName>
</protein>
<keyword evidence="1" id="KW-0472">Membrane</keyword>
<feature type="transmembrane region" description="Helical" evidence="1">
    <location>
        <begin position="68"/>
        <end position="89"/>
    </location>
</feature>
<keyword evidence="1" id="KW-1133">Transmembrane helix</keyword>
<dbReference type="EMBL" id="JAPZVP010000001">
    <property type="protein sequence ID" value="MDA1358072.1"/>
    <property type="molecule type" value="Genomic_DNA"/>
</dbReference>
<feature type="transmembrane region" description="Helical" evidence="1">
    <location>
        <begin position="125"/>
        <end position="148"/>
    </location>
</feature>
<dbReference type="Proteomes" id="UP001146067">
    <property type="component" value="Unassembled WGS sequence"/>
</dbReference>
<organism evidence="2 3">
    <name type="scientific">Glycomyces luteolus</name>
    <dbReference type="NCBI Taxonomy" id="2670330"/>
    <lineage>
        <taxon>Bacteria</taxon>
        <taxon>Bacillati</taxon>
        <taxon>Actinomycetota</taxon>
        <taxon>Actinomycetes</taxon>
        <taxon>Glycomycetales</taxon>
        <taxon>Glycomycetaceae</taxon>
        <taxon>Glycomyces</taxon>
    </lineage>
</organism>